<dbReference type="AlphaFoldDB" id="S3CWX4"/>
<evidence type="ECO:0000313" key="2">
    <source>
        <dbReference type="Proteomes" id="UP000016922"/>
    </source>
</evidence>
<gene>
    <name evidence="1" type="ORF">GLAREA_00609</name>
</gene>
<accession>S3CWX4</accession>
<dbReference type="RefSeq" id="XP_008083558.1">
    <property type="nucleotide sequence ID" value="XM_008085367.1"/>
</dbReference>
<sequence length="185" mass="20399">MSCFPLLSYQTCIDSQVYFQFYNNARAIPPADMKTRYPTSEPAMLISLLAALAWIGFAVELAAAPEDVAFAGLLVVVLEVVETLMVEETAVTIAVVEAFAAFEEEMLVLRDEEEARVEEEETDATDTDEALLDEEDRAVVVEAARVDDFDMLASAQAKTGFRRGRSTYRGALTCSNSGYANNEER</sequence>
<organism evidence="1 2">
    <name type="scientific">Glarea lozoyensis (strain ATCC 20868 / MF5171)</name>
    <dbReference type="NCBI Taxonomy" id="1116229"/>
    <lineage>
        <taxon>Eukaryota</taxon>
        <taxon>Fungi</taxon>
        <taxon>Dikarya</taxon>
        <taxon>Ascomycota</taxon>
        <taxon>Pezizomycotina</taxon>
        <taxon>Leotiomycetes</taxon>
        <taxon>Helotiales</taxon>
        <taxon>Helotiaceae</taxon>
        <taxon>Glarea</taxon>
    </lineage>
</organism>
<protein>
    <submittedName>
        <fullName evidence="1">Uncharacterized protein</fullName>
    </submittedName>
</protein>
<dbReference type="HOGENOM" id="CLU_1461450_0_0_1"/>
<name>S3CWX4_GLAL2</name>
<dbReference type="Proteomes" id="UP000016922">
    <property type="component" value="Unassembled WGS sequence"/>
</dbReference>
<dbReference type="EMBL" id="KE145367">
    <property type="protein sequence ID" value="EPE29449.1"/>
    <property type="molecule type" value="Genomic_DNA"/>
</dbReference>
<dbReference type="KEGG" id="glz:GLAREA_00609"/>
<proteinExistence type="predicted"/>
<evidence type="ECO:0000313" key="1">
    <source>
        <dbReference type="EMBL" id="EPE29449.1"/>
    </source>
</evidence>
<dbReference type="GeneID" id="19459667"/>
<reference evidence="1 2" key="1">
    <citation type="journal article" date="2013" name="BMC Genomics">
        <title>Genomics-driven discovery of the pneumocandin biosynthetic gene cluster in the fungus Glarea lozoyensis.</title>
        <authorList>
            <person name="Chen L."/>
            <person name="Yue Q."/>
            <person name="Zhang X."/>
            <person name="Xiang M."/>
            <person name="Wang C."/>
            <person name="Li S."/>
            <person name="Che Y."/>
            <person name="Ortiz-Lopez F.J."/>
            <person name="Bills G.F."/>
            <person name="Liu X."/>
            <person name="An Z."/>
        </authorList>
    </citation>
    <scope>NUCLEOTIDE SEQUENCE [LARGE SCALE GENOMIC DNA]</scope>
    <source>
        <strain evidence="2">ATCC 20868 / MF5171</strain>
    </source>
</reference>
<keyword evidence="2" id="KW-1185">Reference proteome</keyword>